<dbReference type="AlphaFoldDB" id="A0A8S1MFM0"/>
<dbReference type="CDD" id="cd11732">
    <property type="entry name" value="ASKHA_NBD_HSP70_HSP105-110-like"/>
    <property type="match status" value="1"/>
</dbReference>
<evidence type="ECO:0000313" key="4">
    <source>
        <dbReference type="EMBL" id="CAD8077171.1"/>
    </source>
</evidence>
<keyword evidence="5" id="KW-1185">Reference proteome</keyword>
<dbReference type="PANTHER" id="PTHR45639:SF4">
    <property type="entry name" value="HSC70CB, ISOFORM G"/>
    <property type="match status" value="1"/>
</dbReference>
<keyword evidence="1" id="KW-0547">Nucleotide-binding</keyword>
<dbReference type="Proteomes" id="UP000692954">
    <property type="component" value="Unassembled WGS sequence"/>
</dbReference>
<sequence>MFSKLLFKIDKNSQGNQQKQDKNKVEILQTKLFKPIFAQKESKIKEQNQKDQNRGWVLIINIDIQQQLILENLNQLMSQLASIGIDFGSQRSVIAAALRGGVKILDNEGTHRETQNVIGFTAEERFIGEQGALQQKSNFKNSIGFFNRFLGISGKQQFREEETKWLTVPTQINESGKTLFEVSYLGQKTSFTPEQLTGTMLNKLKNIIQLNDINIQSSNVCISVPPYYTESERKALIDACKISEIPLERLLNETTAIAINYGLFRKTDLDAEKPRNVAFVDLGHSKFSAFVGSFYKEKASVLAQVCERNLGARDIDWVLFEKFATQFEKQTGGLSVRKNIKGRLRLLEAIEKARKVLSANSEAQINVEYLVEDEDFNTLIKREEFEQLAQPFLKQIQIKLDLLYNQVQNLKLQLHSVEIIGGATRIPAVQRLIEKIFKIEQVSRTLNASESISRGCAMMAAMRSPNFRVTEYKIDDCNYYPIKVGWLYEQKLNSLDQSKGLLNCFPERQCKILYDQNNPIPSIKSFALMKTQPIEITLFYDPVPQGFDPILKQIYVPPIIAKHKEHSTKVKILLNQNGLINLEEVLFQEEYMEEIKVPIEKAKIKIPQKQEECSQQKPDIQIQEGIKGEGEPQYEIKQKKKITQNQINCETTCLYSLTQKEIDQFFQQEIEMLNIDNQVHETQFKKNQLEAYIYAWRENLNGKYAENARQELKDQIYKELDLQYEWLYGDGQKTTKREYTDRYDKLVQLCSPIATIAEEYRQLPDVIQQVLEDSIIYENFLNLQEQQFAHITKEEINLVANELTKFKQWCNNALDLLSKADKTIRFTISIQQINTKYAELQQKCQPIITKQKPEPIKEEKMVDQAQQEQQNINQNKMETE</sequence>
<dbReference type="FunFam" id="3.90.640.10:FF:000004">
    <property type="entry name" value="Heat shock 70 kDa protein 4"/>
    <property type="match status" value="1"/>
</dbReference>
<dbReference type="PANTHER" id="PTHR45639">
    <property type="entry name" value="HSC70CB, ISOFORM G-RELATED"/>
    <property type="match status" value="1"/>
</dbReference>
<feature type="compositionally biased region" description="Basic and acidic residues" evidence="3">
    <location>
        <begin position="851"/>
        <end position="862"/>
    </location>
</feature>
<feature type="compositionally biased region" description="Low complexity" evidence="3">
    <location>
        <begin position="864"/>
        <end position="880"/>
    </location>
</feature>
<dbReference type="OrthoDB" id="434160at2759"/>
<comment type="caution">
    <text evidence="4">The sequence shown here is derived from an EMBL/GenBank/DDBJ whole genome shotgun (WGS) entry which is preliminary data.</text>
</comment>
<dbReference type="InterPro" id="IPR018181">
    <property type="entry name" value="Heat_shock_70_CS"/>
</dbReference>
<dbReference type="Pfam" id="PF00012">
    <property type="entry name" value="HSP70"/>
    <property type="match status" value="2"/>
</dbReference>
<evidence type="ECO:0000256" key="2">
    <source>
        <dbReference type="ARBA" id="ARBA00022840"/>
    </source>
</evidence>
<dbReference type="GO" id="GO:0005634">
    <property type="term" value="C:nucleus"/>
    <property type="evidence" value="ECO:0007669"/>
    <property type="project" value="TreeGrafter"/>
</dbReference>
<keyword evidence="2" id="KW-0067">ATP-binding</keyword>
<dbReference type="InterPro" id="IPR013126">
    <property type="entry name" value="Hsp_70_fam"/>
</dbReference>
<dbReference type="PROSITE" id="PS01036">
    <property type="entry name" value="HSP70_3"/>
    <property type="match status" value="1"/>
</dbReference>
<dbReference type="EMBL" id="CAJJDN010000035">
    <property type="protein sequence ID" value="CAD8077171.1"/>
    <property type="molecule type" value="Genomic_DNA"/>
</dbReference>
<feature type="region of interest" description="Disordered" evidence="3">
    <location>
        <begin position="851"/>
        <end position="880"/>
    </location>
</feature>
<dbReference type="GO" id="GO:0005524">
    <property type="term" value="F:ATP binding"/>
    <property type="evidence" value="ECO:0007669"/>
    <property type="project" value="UniProtKB-KW"/>
</dbReference>
<accession>A0A8S1MFM0</accession>
<name>A0A8S1MFM0_9CILI</name>
<dbReference type="GO" id="GO:0005829">
    <property type="term" value="C:cytosol"/>
    <property type="evidence" value="ECO:0007669"/>
    <property type="project" value="TreeGrafter"/>
</dbReference>
<reference evidence="4" key="1">
    <citation type="submission" date="2021-01" db="EMBL/GenBank/DDBJ databases">
        <authorList>
            <consortium name="Genoscope - CEA"/>
            <person name="William W."/>
        </authorList>
    </citation>
    <scope>NUCLEOTIDE SEQUENCE</scope>
</reference>
<gene>
    <name evidence="4" type="ORF">PSON_ATCC_30995.1.T0350363</name>
</gene>
<dbReference type="GO" id="GO:0140662">
    <property type="term" value="F:ATP-dependent protein folding chaperone"/>
    <property type="evidence" value="ECO:0007669"/>
    <property type="project" value="InterPro"/>
</dbReference>
<protein>
    <submittedName>
        <fullName evidence="4">Uncharacterized protein</fullName>
    </submittedName>
</protein>
<evidence type="ECO:0000256" key="3">
    <source>
        <dbReference type="SAM" id="MobiDB-lite"/>
    </source>
</evidence>
<evidence type="ECO:0000313" key="5">
    <source>
        <dbReference type="Proteomes" id="UP000692954"/>
    </source>
</evidence>
<organism evidence="4 5">
    <name type="scientific">Paramecium sonneborni</name>
    <dbReference type="NCBI Taxonomy" id="65129"/>
    <lineage>
        <taxon>Eukaryota</taxon>
        <taxon>Sar</taxon>
        <taxon>Alveolata</taxon>
        <taxon>Ciliophora</taxon>
        <taxon>Intramacronucleata</taxon>
        <taxon>Oligohymenophorea</taxon>
        <taxon>Peniculida</taxon>
        <taxon>Parameciidae</taxon>
        <taxon>Paramecium</taxon>
    </lineage>
</organism>
<proteinExistence type="predicted"/>
<evidence type="ECO:0000256" key="1">
    <source>
        <dbReference type="ARBA" id="ARBA00022741"/>
    </source>
</evidence>
<dbReference type="FunFam" id="1.20.1270.10:FF:000002">
    <property type="entry name" value="Heat shock 70 kDa protein 4"/>
    <property type="match status" value="1"/>
</dbReference>